<dbReference type="HOGENOM" id="CLU_001204_3_1_1"/>
<feature type="region of interest" description="Disordered" evidence="1">
    <location>
        <begin position="1200"/>
        <end position="1221"/>
    </location>
</feature>
<dbReference type="GO" id="GO:0005737">
    <property type="term" value="C:cytoplasm"/>
    <property type="evidence" value="ECO:0007669"/>
    <property type="project" value="UniProtKB-ARBA"/>
</dbReference>
<name>A0A0C3M0E4_9AGAM</name>
<dbReference type="GO" id="GO:0032012">
    <property type="term" value="P:regulation of ARF protein signal transduction"/>
    <property type="evidence" value="ECO:0007669"/>
    <property type="project" value="InterPro"/>
</dbReference>
<dbReference type="SMART" id="SM00222">
    <property type="entry name" value="Sec7"/>
    <property type="match status" value="1"/>
</dbReference>
<evidence type="ECO:0000313" key="4">
    <source>
        <dbReference type="Proteomes" id="UP000054248"/>
    </source>
</evidence>
<dbReference type="InterPro" id="IPR000904">
    <property type="entry name" value="Sec7_dom"/>
</dbReference>
<gene>
    <name evidence="3" type="ORF">M407DRAFT_73603</name>
</gene>
<dbReference type="Proteomes" id="UP000054248">
    <property type="component" value="Unassembled WGS sequence"/>
</dbReference>
<feature type="region of interest" description="Disordered" evidence="1">
    <location>
        <begin position="264"/>
        <end position="286"/>
    </location>
</feature>
<dbReference type="Gene3D" id="1.10.1000.11">
    <property type="entry name" value="Arf Nucleotide-binding Site Opener,domain 2"/>
    <property type="match status" value="1"/>
</dbReference>
<reference evidence="4" key="2">
    <citation type="submission" date="2015-01" db="EMBL/GenBank/DDBJ databases">
        <title>Evolutionary Origins and Diversification of the Mycorrhizal Mutualists.</title>
        <authorList>
            <consortium name="DOE Joint Genome Institute"/>
            <consortium name="Mycorrhizal Genomics Consortium"/>
            <person name="Kohler A."/>
            <person name="Kuo A."/>
            <person name="Nagy L.G."/>
            <person name="Floudas D."/>
            <person name="Copeland A."/>
            <person name="Barry K.W."/>
            <person name="Cichocki N."/>
            <person name="Veneault-Fourrey C."/>
            <person name="LaButti K."/>
            <person name="Lindquist E.A."/>
            <person name="Lipzen A."/>
            <person name="Lundell T."/>
            <person name="Morin E."/>
            <person name="Murat C."/>
            <person name="Riley R."/>
            <person name="Ohm R."/>
            <person name="Sun H."/>
            <person name="Tunlid A."/>
            <person name="Henrissat B."/>
            <person name="Grigoriev I.V."/>
            <person name="Hibbett D.S."/>
            <person name="Martin F."/>
        </authorList>
    </citation>
    <scope>NUCLEOTIDE SEQUENCE [LARGE SCALE GENOMIC DNA]</scope>
    <source>
        <strain evidence="4">MUT 4182</strain>
    </source>
</reference>
<evidence type="ECO:0000256" key="1">
    <source>
        <dbReference type="SAM" id="MobiDB-lite"/>
    </source>
</evidence>
<feature type="domain" description="SEC7" evidence="2">
    <location>
        <begin position="410"/>
        <end position="600"/>
    </location>
</feature>
<dbReference type="PANTHER" id="PTHR10663:SF388">
    <property type="entry name" value="GOLGI-SPECIFIC BREFELDIN A-RESISTANCE GUANINE NUCLEOTIDE EXCHANGE FACTOR 1"/>
    <property type="match status" value="1"/>
</dbReference>
<dbReference type="OrthoDB" id="10258608at2759"/>
<keyword evidence="4" id="KW-1185">Reference proteome</keyword>
<accession>A0A0C3M0E4</accession>
<feature type="compositionally biased region" description="Low complexity" evidence="1">
    <location>
        <begin position="1211"/>
        <end position="1221"/>
    </location>
</feature>
<dbReference type="Pfam" id="PF01369">
    <property type="entry name" value="Sec7"/>
    <property type="match status" value="1"/>
</dbReference>
<proteinExistence type="predicted"/>
<dbReference type="SUPFAM" id="SSF48425">
    <property type="entry name" value="Sec7 domain"/>
    <property type="match status" value="1"/>
</dbReference>
<feature type="region of interest" description="Disordered" evidence="1">
    <location>
        <begin position="293"/>
        <end position="312"/>
    </location>
</feature>
<dbReference type="STRING" id="1051891.A0A0C3M0E4"/>
<protein>
    <recommendedName>
        <fullName evidence="2">SEC7 domain-containing protein</fullName>
    </recommendedName>
</protein>
<sequence>MAIPPLHLVWSEILSVTSAMRKNSRWASSQPGPPKATNLATSMGLRTPTGTGDTVDILSIPLPIVLAPFLALIRSPLSTGPITATALAAIHNFFTAGLINEHSKDTQRGLGELSNSLAHCKFEATDSSGDEVVLMRIVNVIDTCQTSVVGNLLGDVELCEMLETVLTICCQMRLSGQFIPLDGTNRRRLTQNAFQNRFYLFQLARSENVNVVRLSLRAIVTLFDTMGEDLKLQFELFISFTMDRLAPPVNPLPPKVQLSLNAGNARKVPSSPGTPRPDGQGSGSFDLSDPLSLEGGRLGDQTPPTPRPGVVPAKGLTRELMLETLAYIARQPTFMVDLWVNYDCDVNCEDLFERLISFMARGVYPTQYTGSIEYQRYSSQLLCLDVLLAYVEHMAARADAVCPDKPRPEALVESKASKGLLLEGAAKFNTKPKVGLAYLEEHGLIYKPDEKDLPRARALAKFLKSTPRLDKKVLGDWISAPDQIDVLKEFIGLFDFSGKSVADAMRLLLEAFRLPGEAQPIARITETFADIYFASKPLEVKSTDAVYVLAYSVIMLNTDLYNPQNRKRMTVEDYQKNLKGSTKFPVVEVEGQSLTVSPLSVRFGTNLRGQLATVVLFAIANGNGNAIREGWNLFQIFEMFQTLFMHSLLPPRMIQMEDFLGGVAEIPMQGAAPASPQLHRSDGGLLSALSSYLLTPYGSSSDSLAGWEPTKDDIENTLSTMDCISSCKIDEIYSQIMTLDVEALVSALRALQVLADRRTVDILVDEIITDPVPSANSRTEFPKAPLPYDPTSVFLLETMVSVACQTKTHIEETWPIVFEHISGLLKAAQRFGIILIERAVVGLLRLSLILAEQPSLRDQVYVSIDLLRGLPPIVTNAVAEQLATGLARLVKEHYDIMSSATEWGLVSALLRSTMSHAGAVKISFALIMDLIERESEQTVTPENVAALTSLLETFASAAGQAVEGKRSDPRRQVATPLNLEPAIERGTKAIDTVADLKKYIPSFIERSTLSEPAAWSHFWMLPLGVLSRHSSSACKEVRHASLGHLQRIFLGTQFSAGVQAGFDFRVLFDQVLFPILEELLKPQVYVKDPQGMGEARLRVSALACKSFLHFSVRSADGAGDTLELWLSLLKIMGRVMQGGKRDQAYEAIPESLKNIVLVLNASQVLLPPDHPDSRTPTQIQYWDSTKEQLDAFLPGFLEELVPSPPPPPAGAPDAQPASVPS</sequence>
<dbReference type="GO" id="GO:0005085">
    <property type="term" value="F:guanyl-nucleotide exchange factor activity"/>
    <property type="evidence" value="ECO:0007669"/>
    <property type="project" value="InterPro"/>
</dbReference>
<reference evidence="3 4" key="1">
    <citation type="submission" date="2014-04" db="EMBL/GenBank/DDBJ databases">
        <authorList>
            <consortium name="DOE Joint Genome Institute"/>
            <person name="Kuo A."/>
            <person name="Girlanda M."/>
            <person name="Perotto S."/>
            <person name="Kohler A."/>
            <person name="Nagy L.G."/>
            <person name="Floudas D."/>
            <person name="Copeland A."/>
            <person name="Barry K.W."/>
            <person name="Cichocki N."/>
            <person name="Veneault-Fourrey C."/>
            <person name="LaButti K."/>
            <person name="Lindquist E.A."/>
            <person name="Lipzen A."/>
            <person name="Lundell T."/>
            <person name="Morin E."/>
            <person name="Murat C."/>
            <person name="Sun H."/>
            <person name="Tunlid A."/>
            <person name="Henrissat B."/>
            <person name="Grigoriev I.V."/>
            <person name="Hibbett D.S."/>
            <person name="Martin F."/>
            <person name="Nordberg H.P."/>
            <person name="Cantor M.N."/>
            <person name="Hua S.X."/>
        </authorList>
    </citation>
    <scope>NUCLEOTIDE SEQUENCE [LARGE SCALE GENOMIC DNA]</scope>
    <source>
        <strain evidence="3 4">MUT 4182</strain>
    </source>
</reference>
<organism evidence="3 4">
    <name type="scientific">Tulasnella calospora MUT 4182</name>
    <dbReference type="NCBI Taxonomy" id="1051891"/>
    <lineage>
        <taxon>Eukaryota</taxon>
        <taxon>Fungi</taxon>
        <taxon>Dikarya</taxon>
        <taxon>Basidiomycota</taxon>
        <taxon>Agaricomycotina</taxon>
        <taxon>Agaricomycetes</taxon>
        <taxon>Cantharellales</taxon>
        <taxon>Tulasnellaceae</taxon>
        <taxon>Tulasnella</taxon>
    </lineage>
</organism>
<dbReference type="AlphaFoldDB" id="A0A0C3M0E4"/>
<dbReference type="Pfam" id="PF23325">
    <property type="entry name" value="TPR_28"/>
    <property type="match status" value="1"/>
</dbReference>
<dbReference type="PANTHER" id="PTHR10663">
    <property type="entry name" value="GUANYL-NUCLEOTIDE EXCHANGE FACTOR"/>
    <property type="match status" value="1"/>
</dbReference>
<dbReference type="GO" id="GO:0016192">
    <property type="term" value="P:vesicle-mediated transport"/>
    <property type="evidence" value="ECO:0007669"/>
    <property type="project" value="UniProtKB-ARBA"/>
</dbReference>
<dbReference type="InterPro" id="IPR056604">
    <property type="entry name" value="GBF1-like_TPR"/>
</dbReference>
<dbReference type="GO" id="GO:0012505">
    <property type="term" value="C:endomembrane system"/>
    <property type="evidence" value="ECO:0007669"/>
    <property type="project" value="UniProtKB-ARBA"/>
</dbReference>
<dbReference type="InterPro" id="IPR035999">
    <property type="entry name" value="Sec7_dom_sf"/>
</dbReference>
<evidence type="ECO:0000259" key="2">
    <source>
        <dbReference type="PROSITE" id="PS50190"/>
    </source>
</evidence>
<dbReference type="Gene3D" id="1.10.220.20">
    <property type="match status" value="1"/>
</dbReference>
<dbReference type="CDD" id="cd00171">
    <property type="entry name" value="Sec7"/>
    <property type="match status" value="1"/>
</dbReference>
<dbReference type="EMBL" id="KN823014">
    <property type="protein sequence ID" value="KIO27117.1"/>
    <property type="molecule type" value="Genomic_DNA"/>
</dbReference>
<dbReference type="InterPro" id="IPR023394">
    <property type="entry name" value="Sec7_C_sf"/>
</dbReference>
<evidence type="ECO:0000313" key="3">
    <source>
        <dbReference type="EMBL" id="KIO27117.1"/>
    </source>
</evidence>
<dbReference type="PROSITE" id="PS50190">
    <property type="entry name" value="SEC7"/>
    <property type="match status" value="1"/>
</dbReference>